<evidence type="ECO:0000256" key="1">
    <source>
        <dbReference type="SAM" id="MobiDB-lite"/>
    </source>
</evidence>
<dbReference type="RefSeq" id="WP_252915329.1">
    <property type="nucleotide sequence ID" value="NZ_JAAAML010000001.1"/>
</dbReference>
<reference evidence="3 4" key="1">
    <citation type="submission" date="2020-01" db="EMBL/GenBank/DDBJ databases">
        <title>Genomes of bacteria type strains.</title>
        <authorList>
            <person name="Chen J."/>
            <person name="Zhu S."/>
            <person name="Yang J."/>
        </authorList>
    </citation>
    <scope>NUCLEOTIDE SEQUENCE [LARGE SCALE GENOMIC DNA]</scope>
    <source>
        <strain evidence="3 4">DSM 16655</strain>
    </source>
</reference>
<sequence>MRPRIRPALVCLAGLIVAGCQTASLEDAAPRQAQVVRSDVVPVDETTVSDATTPPPGEAAGGGSSTPGVVRNNPGFISPVPIEKTAPARTSDFVAAGASRSGRYPTFGRQPVAANVQLSEADKLAAEAEMTELLRNRATTADARAQYEARLRQLRALAANHGNDTQQEIEN</sequence>
<comment type="caution">
    <text evidence="3">The sequence shown here is derived from an EMBL/GenBank/DDBJ whole genome shotgun (WGS) entry which is preliminary data.</text>
</comment>
<protein>
    <recommendedName>
        <fullName evidence="5">DUF4398 domain-containing protein</fullName>
    </recommendedName>
</protein>
<keyword evidence="4" id="KW-1185">Reference proteome</keyword>
<evidence type="ECO:0008006" key="5">
    <source>
        <dbReference type="Google" id="ProtNLM"/>
    </source>
</evidence>
<feature type="region of interest" description="Disordered" evidence="1">
    <location>
        <begin position="40"/>
        <end position="88"/>
    </location>
</feature>
<name>A0ABT1CQC4_9HYPH</name>
<organism evidence="3 4">
    <name type="scientific">Hoeflea alexandrii</name>
    <dbReference type="NCBI Taxonomy" id="288436"/>
    <lineage>
        <taxon>Bacteria</taxon>
        <taxon>Pseudomonadati</taxon>
        <taxon>Pseudomonadota</taxon>
        <taxon>Alphaproteobacteria</taxon>
        <taxon>Hyphomicrobiales</taxon>
        <taxon>Rhizobiaceae</taxon>
        <taxon>Hoeflea</taxon>
    </lineage>
</organism>
<proteinExistence type="predicted"/>
<evidence type="ECO:0000313" key="3">
    <source>
        <dbReference type="EMBL" id="MCO6408113.1"/>
    </source>
</evidence>
<feature type="chain" id="PRO_5046467240" description="DUF4398 domain-containing protein" evidence="2">
    <location>
        <begin position="24"/>
        <end position="171"/>
    </location>
</feature>
<feature type="signal peptide" evidence="2">
    <location>
        <begin position="1"/>
        <end position="23"/>
    </location>
</feature>
<dbReference type="EMBL" id="JAAAML010000001">
    <property type="protein sequence ID" value="MCO6408113.1"/>
    <property type="molecule type" value="Genomic_DNA"/>
</dbReference>
<dbReference type="Proteomes" id="UP001320715">
    <property type="component" value="Unassembled WGS sequence"/>
</dbReference>
<accession>A0ABT1CQC4</accession>
<evidence type="ECO:0000313" key="4">
    <source>
        <dbReference type="Proteomes" id="UP001320715"/>
    </source>
</evidence>
<keyword evidence="2" id="KW-0732">Signal</keyword>
<evidence type="ECO:0000256" key="2">
    <source>
        <dbReference type="SAM" id="SignalP"/>
    </source>
</evidence>
<gene>
    <name evidence="3" type="ORF">GTW23_08000</name>
</gene>
<dbReference type="PROSITE" id="PS51257">
    <property type="entry name" value="PROKAR_LIPOPROTEIN"/>
    <property type="match status" value="1"/>
</dbReference>